<dbReference type="GO" id="GO:0005886">
    <property type="term" value="C:plasma membrane"/>
    <property type="evidence" value="ECO:0007669"/>
    <property type="project" value="UniProtKB-SubCell"/>
</dbReference>
<evidence type="ECO:0000256" key="11">
    <source>
        <dbReference type="ARBA" id="ARBA00023317"/>
    </source>
</evidence>
<gene>
    <name evidence="12" type="primary">psd</name>
    <name evidence="13" type="ORF">SAMN05421721_103211</name>
</gene>
<comment type="subcellular location">
    <subcellularLocation>
        <location evidence="12">Cell membrane</location>
        <topology evidence="12">Peripheral membrane protein</topology>
    </subcellularLocation>
</comment>
<feature type="chain" id="PRO_5023406181" description="Phosphatidylserine decarboxylase alpha chain" evidence="12">
    <location>
        <begin position="255"/>
        <end position="294"/>
    </location>
</feature>
<comment type="pathway">
    <text evidence="1">Lipid metabolism.</text>
</comment>
<feature type="modified residue" description="Pyruvic acid (Ser); by autocatalysis" evidence="12">
    <location>
        <position position="255"/>
    </location>
</feature>
<feature type="chain" id="PRO_5023406182" description="Phosphatidylserine decarboxylase beta chain" evidence="12">
    <location>
        <begin position="1"/>
        <end position="254"/>
    </location>
</feature>
<name>A0A1I4Q740_ECTMO</name>
<keyword evidence="14" id="KW-1185">Reference proteome</keyword>
<dbReference type="GO" id="GO:0006646">
    <property type="term" value="P:phosphatidylethanolamine biosynthetic process"/>
    <property type="evidence" value="ECO:0007669"/>
    <property type="project" value="UniProtKB-UniRule"/>
</dbReference>
<feature type="site" description="Cleavage (non-hydrolytic); by autocatalysis" evidence="12">
    <location>
        <begin position="254"/>
        <end position="255"/>
    </location>
</feature>
<evidence type="ECO:0000256" key="5">
    <source>
        <dbReference type="ARBA" id="ARBA00023098"/>
    </source>
</evidence>
<dbReference type="UniPathway" id="UPA00558">
    <property type="reaction ID" value="UER00616"/>
</dbReference>
<dbReference type="GO" id="GO:0004609">
    <property type="term" value="F:phosphatidylserine decarboxylase activity"/>
    <property type="evidence" value="ECO:0007669"/>
    <property type="project" value="UniProtKB-UniRule"/>
</dbReference>
<feature type="active site" description="Charge relay system; for autoendoproteolytic cleavage activity" evidence="12">
    <location>
        <position position="255"/>
    </location>
</feature>
<keyword evidence="3 12" id="KW-0444">Lipid biosynthesis</keyword>
<feature type="active site" description="Charge relay system; for autoendoproteolytic cleavage activity" evidence="12">
    <location>
        <position position="152"/>
    </location>
</feature>
<dbReference type="STRING" id="195064.SAMN05421721_103211"/>
<dbReference type="OrthoDB" id="9802030at2"/>
<evidence type="ECO:0000256" key="12">
    <source>
        <dbReference type="HAMAP-Rule" id="MF_00662"/>
    </source>
</evidence>
<evidence type="ECO:0000256" key="3">
    <source>
        <dbReference type="ARBA" id="ARBA00022516"/>
    </source>
</evidence>
<evidence type="ECO:0000313" key="14">
    <source>
        <dbReference type="Proteomes" id="UP000199556"/>
    </source>
</evidence>
<evidence type="ECO:0000313" key="13">
    <source>
        <dbReference type="EMBL" id="SFM35918.1"/>
    </source>
</evidence>
<organism evidence="13 14">
    <name type="scientific">Ectothiorhodospira mobilis</name>
    <dbReference type="NCBI Taxonomy" id="195064"/>
    <lineage>
        <taxon>Bacteria</taxon>
        <taxon>Pseudomonadati</taxon>
        <taxon>Pseudomonadota</taxon>
        <taxon>Gammaproteobacteria</taxon>
        <taxon>Chromatiales</taxon>
        <taxon>Ectothiorhodospiraceae</taxon>
        <taxon>Ectothiorhodospira</taxon>
    </lineage>
</organism>
<evidence type="ECO:0000256" key="6">
    <source>
        <dbReference type="ARBA" id="ARBA00023136"/>
    </source>
</evidence>
<keyword evidence="10 12" id="KW-1208">Phospholipid metabolism</keyword>
<proteinExistence type="inferred from homology"/>
<reference evidence="13 14" key="1">
    <citation type="submission" date="2016-10" db="EMBL/GenBank/DDBJ databases">
        <authorList>
            <person name="de Groot N.N."/>
        </authorList>
    </citation>
    <scope>NUCLEOTIDE SEQUENCE [LARGE SCALE GENOMIC DNA]</scope>
    <source>
        <strain evidence="13 14">DSM 4180</strain>
    </source>
</reference>
<comment type="subunit">
    <text evidence="12">Heterodimer of a large membrane-associated beta subunit and a small pyruvoyl-containing alpha subunit.</text>
</comment>
<feature type="active site" description="Charge relay system; for autoendoproteolytic cleavage activity" evidence="12">
    <location>
        <position position="96"/>
    </location>
</feature>
<dbReference type="InterPro" id="IPR033178">
    <property type="entry name" value="PSD_type1_pro"/>
</dbReference>
<protein>
    <recommendedName>
        <fullName evidence="12">Phosphatidylserine decarboxylase proenzyme</fullName>
        <ecNumber evidence="12">4.1.1.65</ecNumber>
    </recommendedName>
    <component>
        <recommendedName>
            <fullName evidence="12">Phosphatidylserine decarboxylase alpha chain</fullName>
        </recommendedName>
    </component>
    <component>
        <recommendedName>
            <fullName evidence="12">Phosphatidylserine decarboxylase beta chain</fullName>
        </recommendedName>
    </component>
</protein>
<comment type="function">
    <text evidence="12">Catalyzes the formation of phosphatidylethanolamine (PtdEtn) from phosphatidylserine (PtdSer).</text>
</comment>
<keyword evidence="6 12" id="KW-0472">Membrane</keyword>
<comment type="similarity">
    <text evidence="12">Belongs to the phosphatidylserine decarboxylase family. PSD-B subfamily. Prokaryotic type I sub-subfamily.</text>
</comment>
<dbReference type="Proteomes" id="UP000199556">
    <property type="component" value="Unassembled WGS sequence"/>
</dbReference>
<dbReference type="InterPro" id="IPR003817">
    <property type="entry name" value="PS_Dcarbxylase"/>
</dbReference>
<feature type="active site" description="Schiff-base intermediate with substrate; via pyruvic acid; for decarboxylase activity" evidence="12">
    <location>
        <position position="255"/>
    </location>
</feature>
<evidence type="ECO:0000256" key="1">
    <source>
        <dbReference type="ARBA" id="ARBA00005189"/>
    </source>
</evidence>
<comment type="cofactor">
    <cofactor evidence="12">
        <name>pyruvate</name>
        <dbReference type="ChEBI" id="CHEBI:15361"/>
    </cofactor>
    <text evidence="12">Binds 1 pyruvoyl group covalently per subunit.</text>
</comment>
<dbReference type="EC" id="4.1.1.65" evidence="12"/>
<evidence type="ECO:0000256" key="4">
    <source>
        <dbReference type="ARBA" id="ARBA00022793"/>
    </source>
</evidence>
<keyword evidence="9 12" id="KW-0456">Lyase</keyword>
<evidence type="ECO:0000256" key="2">
    <source>
        <dbReference type="ARBA" id="ARBA00022475"/>
    </source>
</evidence>
<comment type="catalytic activity">
    <reaction evidence="12">
        <text>a 1,2-diacyl-sn-glycero-3-phospho-L-serine + H(+) = a 1,2-diacyl-sn-glycero-3-phosphoethanolamine + CO2</text>
        <dbReference type="Rhea" id="RHEA:20828"/>
        <dbReference type="ChEBI" id="CHEBI:15378"/>
        <dbReference type="ChEBI" id="CHEBI:16526"/>
        <dbReference type="ChEBI" id="CHEBI:57262"/>
        <dbReference type="ChEBI" id="CHEBI:64612"/>
        <dbReference type="EC" id="4.1.1.65"/>
    </reaction>
</comment>
<sequence length="294" mass="31965">MNDASAPLADRIRALALHVLPHHAISRGVHRLARLQTPLKDPVARWFIRHYGLDMDEAVHADPAAYPSFNALFTRALRPGARPLDPRPDALLSPADARVSQLGRIRAGRLLQAKGHDYTATALLGGEDRAAPFQDGDFITLYLSPRDYHRVHMPASGSLRETAHIPGRLFSVAPFTTRAIPGLFTRNERLVCLFDTPHGPLALVLVGAINVGSIETVWGGETGSRARGAPRVKDHHADPVALERGEEMGRFNLGSTVILLLPRGRVRWDPALAPDQTVRVGQGLGTLQGNVPQA</sequence>
<keyword evidence="4 12" id="KW-0210">Decarboxylase</keyword>
<dbReference type="PANTHER" id="PTHR10067">
    <property type="entry name" value="PHOSPHATIDYLSERINE DECARBOXYLASE"/>
    <property type="match status" value="1"/>
</dbReference>
<dbReference type="NCBIfam" id="TIGR00163">
    <property type="entry name" value="PS_decarb"/>
    <property type="match status" value="1"/>
</dbReference>
<keyword evidence="11 12" id="KW-0670">Pyruvate</keyword>
<dbReference type="InterPro" id="IPR033177">
    <property type="entry name" value="PSD-B"/>
</dbReference>
<keyword evidence="2 12" id="KW-1003">Cell membrane</keyword>
<dbReference type="RefSeq" id="WP_090483892.1">
    <property type="nucleotide sequence ID" value="NZ_FOUO01000003.1"/>
</dbReference>
<keyword evidence="8 12" id="KW-0594">Phospholipid biosynthesis</keyword>
<keyword evidence="7 12" id="KW-0865">Zymogen</keyword>
<evidence type="ECO:0000256" key="8">
    <source>
        <dbReference type="ARBA" id="ARBA00023209"/>
    </source>
</evidence>
<evidence type="ECO:0000256" key="7">
    <source>
        <dbReference type="ARBA" id="ARBA00023145"/>
    </source>
</evidence>
<keyword evidence="5 12" id="KW-0443">Lipid metabolism</keyword>
<evidence type="ECO:0000256" key="10">
    <source>
        <dbReference type="ARBA" id="ARBA00023264"/>
    </source>
</evidence>
<dbReference type="HAMAP" id="MF_00662">
    <property type="entry name" value="PS_decarb_PSD_B_type1"/>
    <property type="match status" value="1"/>
</dbReference>
<dbReference type="AlphaFoldDB" id="A0A1I4Q740"/>
<accession>A0A1I4Q740</accession>
<comment type="PTM">
    <text evidence="12">Is synthesized initially as an inactive proenzyme. Formation of the active enzyme involves a self-maturation process in which the active site pyruvoyl group is generated from an internal serine residue via an autocatalytic post-translational modification. Two non-identical subunits are generated from the proenzyme in this reaction, and the pyruvate is formed at the N-terminus of the alpha chain, which is derived from the carboxyl end of the proenzyme. The autoendoproteolytic cleavage occurs by a canonical serine protease mechanism, in which the side chain hydroxyl group of the serine supplies its oxygen atom to form the C-terminus of the beta chain, while the remainder of the serine residue undergoes an oxidative deamination to produce ammonia and the pyruvoyl prosthetic group on the alpha chain. During this reaction, the Ser that is part of the protease active site of the proenzyme becomes the pyruvoyl prosthetic group, which constitutes an essential element of the active site of the mature decarboxylase.</text>
</comment>
<dbReference type="PANTHER" id="PTHR10067:SF6">
    <property type="entry name" value="PHOSPHATIDYLSERINE DECARBOXYLASE PROENZYME, MITOCHONDRIAL"/>
    <property type="match status" value="1"/>
</dbReference>
<dbReference type="Pfam" id="PF02666">
    <property type="entry name" value="PS_Dcarbxylase"/>
    <property type="match status" value="1"/>
</dbReference>
<comment type="pathway">
    <text evidence="12">Phospholipid metabolism; phosphatidylethanolamine biosynthesis; phosphatidylethanolamine from CDP-diacylglycerol: step 2/2.</text>
</comment>
<evidence type="ECO:0000256" key="9">
    <source>
        <dbReference type="ARBA" id="ARBA00023239"/>
    </source>
</evidence>
<dbReference type="EMBL" id="FOUO01000003">
    <property type="protein sequence ID" value="SFM35918.1"/>
    <property type="molecule type" value="Genomic_DNA"/>
</dbReference>